<dbReference type="PROSITE" id="PS00217">
    <property type="entry name" value="SUGAR_TRANSPORT_2"/>
    <property type="match status" value="1"/>
</dbReference>
<evidence type="ECO:0000256" key="2">
    <source>
        <dbReference type="ARBA" id="ARBA00022692"/>
    </source>
</evidence>
<name>A0ABS6QIZ4_9PSED</name>
<gene>
    <name evidence="7" type="primary">mhpT</name>
    <name evidence="7" type="ORF">KVG88_00065</name>
</gene>
<keyword evidence="2 5" id="KW-0812">Transmembrane</keyword>
<protein>
    <submittedName>
        <fullName evidence="7">3-(3-hydroxy-phenyl)propionate transporter MhpT</fullName>
    </submittedName>
</protein>
<dbReference type="CDD" id="cd17365">
    <property type="entry name" value="MFS_PcaK_like"/>
    <property type="match status" value="1"/>
</dbReference>
<dbReference type="PANTHER" id="PTHR23508">
    <property type="entry name" value="CARBOXYLIC ACID TRANSPORTER PROTEIN HOMOLOG"/>
    <property type="match status" value="1"/>
</dbReference>
<feature type="transmembrane region" description="Helical" evidence="5">
    <location>
        <begin position="49"/>
        <end position="70"/>
    </location>
</feature>
<comment type="subcellular location">
    <subcellularLocation>
        <location evidence="1">Membrane</location>
        <topology evidence="1">Multi-pass membrane protein</topology>
    </subcellularLocation>
</comment>
<feature type="transmembrane region" description="Helical" evidence="5">
    <location>
        <begin position="339"/>
        <end position="358"/>
    </location>
</feature>
<dbReference type="InterPro" id="IPR005829">
    <property type="entry name" value="Sugar_transporter_CS"/>
</dbReference>
<feature type="domain" description="Major facilitator superfamily (MFS) profile" evidence="6">
    <location>
        <begin position="11"/>
        <end position="394"/>
    </location>
</feature>
<keyword evidence="4 5" id="KW-0472">Membrane</keyword>
<organism evidence="7 8">
    <name type="scientific">Pseudomonas azerbaijanoccidentalis</name>
    <dbReference type="NCBI Taxonomy" id="2842347"/>
    <lineage>
        <taxon>Bacteria</taxon>
        <taxon>Pseudomonadati</taxon>
        <taxon>Pseudomonadota</taxon>
        <taxon>Gammaproteobacteria</taxon>
        <taxon>Pseudomonadales</taxon>
        <taxon>Pseudomonadaceae</taxon>
        <taxon>Pseudomonas</taxon>
    </lineage>
</organism>
<sequence>MDSPSRRSTLTIALCFIVALIEGFDLQAAGTAAAGLRQSFALDPKMMGWVFSAGIIGLLPGAFFGGWVADRIGRKKILVGAVLLFGVFSLCTAYVESYSSLLLVRFMTGLGLGAALPNLIALCAEAVSERRRGTAISVMYCGVPLGGALAAVVAMFSSEHWQTTFIIGGLAPLLVVPVMALLLPESTAFRQQHVATGSPRSSTALALFGEGRARNTLALWLSYFFTLTVMYMLLNWLPSLLLEQGFTKPQAGMVQMLFNIGGAIGSLLGGVMLDRCNGVKVVLFVYAGVLAALAGLGMSVGIVPMAIAGFAVGLFVMAAQLVLYALAPPSYPTSVRATGVGAAVAIGRLGSVAGPLAAGQILAAGAGTTGVLLATSPGLVIAALAILTVIARKGADGASQPEAAI</sequence>
<dbReference type="Pfam" id="PF07690">
    <property type="entry name" value="MFS_1"/>
    <property type="match status" value="1"/>
</dbReference>
<keyword evidence="3 5" id="KW-1133">Transmembrane helix</keyword>
<evidence type="ECO:0000259" key="6">
    <source>
        <dbReference type="PROSITE" id="PS50850"/>
    </source>
</evidence>
<evidence type="ECO:0000313" key="7">
    <source>
        <dbReference type="EMBL" id="MBV4518442.1"/>
    </source>
</evidence>
<dbReference type="Proteomes" id="UP001049200">
    <property type="component" value="Unassembled WGS sequence"/>
</dbReference>
<evidence type="ECO:0000256" key="3">
    <source>
        <dbReference type="ARBA" id="ARBA00022989"/>
    </source>
</evidence>
<evidence type="ECO:0000256" key="5">
    <source>
        <dbReference type="SAM" id="Phobius"/>
    </source>
</evidence>
<accession>A0ABS6QIZ4</accession>
<evidence type="ECO:0000256" key="4">
    <source>
        <dbReference type="ARBA" id="ARBA00023136"/>
    </source>
</evidence>
<keyword evidence="8" id="KW-1185">Reference proteome</keyword>
<feature type="transmembrane region" description="Helical" evidence="5">
    <location>
        <begin position="256"/>
        <end position="274"/>
    </location>
</feature>
<dbReference type="PANTHER" id="PTHR23508:SF10">
    <property type="entry name" value="CARBOXYLIC ACID TRANSPORTER PROTEIN HOMOLOG"/>
    <property type="match status" value="1"/>
</dbReference>
<comment type="caution">
    <text evidence="7">The sequence shown here is derived from an EMBL/GenBank/DDBJ whole genome shotgun (WGS) entry which is preliminary data.</text>
</comment>
<feature type="transmembrane region" description="Helical" evidence="5">
    <location>
        <begin position="163"/>
        <end position="183"/>
    </location>
</feature>
<dbReference type="PROSITE" id="PS00216">
    <property type="entry name" value="SUGAR_TRANSPORT_1"/>
    <property type="match status" value="1"/>
</dbReference>
<feature type="transmembrane region" description="Helical" evidence="5">
    <location>
        <begin position="217"/>
        <end position="236"/>
    </location>
</feature>
<evidence type="ECO:0000313" key="8">
    <source>
        <dbReference type="Proteomes" id="UP001049200"/>
    </source>
</evidence>
<feature type="transmembrane region" description="Helical" evidence="5">
    <location>
        <begin position="306"/>
        <end position="327"/>
    </location>
</feature>
<feature type="transmembrane region" description="Helical" evidence="5">
    <location>
        <begin position="101"/>
        <end position="124"/>
    </location>
</feature>
<dbReference type="InterPro" id="IPR020846">
    <property type="entry name" value="MFS_dom"/>
</dbReference>
<feature type="transmembrane region" description="Helical" evidence="5">
    <location>
        <begin position="281"/>
        <end position="300"/>
    </location>
</feature>
<dbReference type="PROSITE" id="PS50850">
    <property type="entry name" value="MFS"/>
    <property type="match status" value="1"/>
</dbReference>
<dbReference type="EMBL" id="JAHSTU010000001">
    <property type="protein sequence ID" value="MBV4518442.1"/>
    <property type="molecule type" value="Genomic_DNA"/>
</dbReference>
<evidence type="ECO:0000256" key="1">
    <source>
        <dbReference type="ARBA" id="ARBA00004141"/>
    </source>
</evidence>
<proteinExistence type="predicted"/>
<feature type="transmembrane region" description="Helical" evidence="5">
    <location>
        <begin position="370"/>
        <end position="391"/>
    </location>
</feature>
<dbReference type="InterPro" id="IPR011701">
    <property type="entry name" value="MFS"/>
</dbReference>
<dbReference type="RefSeq" id="WP_217869875.1">
    <property type="nucleotide sequence ID" value="NZ_JAHSTU010000001.1"/>
</dbReference>
<dbReference type="NCBIfam" id="NF008586">
    <property type="entry name" value="PRK11551.1"/>
    <property type="match status" value="1"/>
</dbReference>
<feature type="transmembrane region" description="Helical" evidence="5">
    <location>
        <begin position="136"/>
        <end position="157"/>
    </location>
</feature>
<feature type="transmembrane region" description="Helical" evidence="5">
    <location>
        <begin position="77"/>
        <end position="95"/>
    </location>
</feature>
<reference evidence="7" key="1">
    <citation type="submission" date="2021-06" db="EMBL/GenBank/DDBJ databases">
        <title>Updating the genus Pseudomonas: Description of 43 new species and partition of the Pseudomonas putida group.</title>
        <authorList>
            <person name="Girard L."/>
            <person name="Lood C."/>
            <person name="Vandamme P."/>
            <person name="Rokni-Zadeh H."/>
            <person name="Van Noort V."/>
            <person name="Hofte M."/>
            <person name="Lavigne R."/>
            <person name="De Mot R."/>
        </authorList>
    </citation>
    <scope>NUCLEOTIDE SEQUENCE</scope>
    <source>
        <strain evidence="7">SWRI74</strain>
    </source>
</reference>